<dbReference type="AlphaFoldDB" id="J4GNL5"/>
<name>J4GNL5_9APHY</name>
<dbReference type="STRING" id="599839.J4GNL5"/>
<sequence>MAAHAVCLVLAELVLGDIAPLAPGPGDIFAAGSDCTLKWSVDTSGTWKNVTIGTLYRFAFYKLDYFMLGADLMSGSDNNMSLVTRVAFDLDGTDPSLSPYIWTCPEVDPYSDIYFYQFTNGDDRAASSWTTRFTIASPSNTSAPPQYAQQPNGDPIPWGNGILVYSNSSGPSSKFSSDNPTSDENGACNPDDDTSAQDDSGESKSSSTVVHGRSTTVVRSEGSQDNNYGNVKDTPDTSSDTPKSSHHHATGEHERTHSMDSTVGPDRKPSLTHAEKVQASNTATPSTTDANDANVTGAADSPGSDDSGTGGSDGSDSKYSNSSGDGSGDDSSTSSADSGSDNDNGSSSDGSGDDDSGNGDSSDDDNGSTMTSIFMTSSRNEKPATTHSVSRTKSEHATRRTLAPTANLPAKEAKAAQPAWTGSSSNTAMASSNTSRSEFNGTNGANLASADAPRIRSSLGPTWVYALFAIVWVPIL</sequence>
<reference evidence="3 4" key="1">
    <citation type="journal article" date="2012" name="Appl. Environ. Microbiol.">
        <title>Short-read sequencing for genomic analysis of the brown rot fungus Fibroporia radiculosa.</title>
        <authorList>
            <person name="Tang J.D."/>
            <person name="Perkins A.D."/>
            <person name="Sonstegard T.S."/>
            <person name="Schroeder S.G."/>
            <person name="Burgess S.C."/>
            <person name="Diehl S.V."/>
        </authorList>
    </citation>
    <scope>NUCLEOTIDE SEQUENCE [LARGE SCALE GENOMIC DNA]</scope>
    <source>
        <strain evidence="3 4">TFFH 294</strain>
    </source>
</reference>
<evidence type="ECO:0000313" key="3">
    <source>
        <dbReference type="EMBL" id="CCM01600.1"/>
    </source>
</evidence>
<dbReference type="Proteomes" id="UP000006352">
    <property type="component" value="Unassembled WGS sequence"/>
</dbReference>
<dbReference type="HOGENOM" id="CLU_573680_0_0_1"/>
<feature type="compositionally biased region" description="Polar residues" evidence="1">
    <location>
        <begin position="278"/>
        <end position="294"/>
    </location>
</feature>
<feature type="compositionally biased region" description="Polar residues" evidence="1">
    <location>
        <begin position="369"/>
        <end position="378"/>
    </location>
</feature>
<feature type="compositionally biased region" description="Basic and acidic residues" evidence="1">
    <location>
        <begin position="249"/>
        <end position="258"/>
    </location>
</feature>
<gene>
    <name evidence="3" type="ORF">FIBRA_03660</name>
</gene>
<feature type="signal peptide" evidence="2">
    <location>
        <begin position="1"/>
        <end position="16"/>
    </location>
</feature>
<feature type="compositionally biased region" description="Low complexity" evidence="1">
    <location>
        <begin position="423"/>
        <end position="437"/>
    </location>
</feature>
<keyword evidence="2" id="KW-0732">Signal</keyword>
<proteinExistence type="predicted"/>
<feature type="compositionally biased region" description="Acidic residues" evidence="1">
    <location>
        <begin position="190"/>
        <end position="200"/>
    </location>
</feature>
<feature type="region of interest" description="Disordered" evidence="1">
    <location>
        <begin position="137"/>
        <end position="438"/>
    </location>
</feature>
<feature type="compositionally biased region" description="Low complexity" evidence="1">
    <location>
        <begin position="317"/>
        <end position="350"/>
    </location>
</feature>
<accession>J4GNL5</accession>
<evidence type="ECO:0000256" key="1">
    <source>
        <dbReference type="SAM" id="MobiDB-lite"/>
    </source>
</evidence>
<dbReference type="EMBL" id="HE797041">
    <property type="protein sequence ID" value="CCM01600.1"/>
    <property type="molecule type" value="Genomic_DNA"/>
</dbReference>
<feature type="compositionally biased region" description="Acidic residues" evidence="1">
    <location>
        <begin position="351"/>
        <end position="366"/>
    </location>
</feature>
<feature type="chain" id="PRO_5003779043" description="DOMON domain-containing protein" evidence="2">
    <location>
        <begin position="17"/>
        <end position="476"/>
    </location>
</feature>
<dbReference type="OrthoDB" id="2432613at2759"/>
<dbReference type="InterPro" id="IPR052982">
    <property type="entry name" value="SRP1/TIP1-like"/>
</dbReference>
<protein>
    <recommendedName>
        <fullName evidence="5">DOMON domain-containing protein</fullName>
    </recommendedName>
</protein>
<organism evidence="3 4">
    <name type="scientific">Fibroporia radiculosa</name>
    <dbReference type="NCBI Taxonomy" id="599839"/>
    <lineage>
        <taxon>Eukaryota</taxon>
        <taxon>Fungi</taxon>
        <taxon>Dikarya</taxon>
        <taxon>Basidiomycota</taxon>
        <taxon>Agaricomycotina</taxon>
        <taxon>Agaricomycetes</taxon>
        <taxon>Polyporales</taxon>
        <taxon>Fibroporiaceae</taxon>
        <taxon>Fibroporia</taxon>
    </lineage>
</organism>
<evidence type="ECO:0000256" key="2">
    <source>
        <dbReference type="SAM" id="SignalP"/>
    </source>
</evidence>
<dbReference type="RefSeq" id="XP_012180883.1">
    <property type="nucleotide sequence ID" value="XM_012325493.1"/>
</dbReference>
<evidence type="ECO:0000313" key="4">
    <source>
        <dbReference type="Proteomes" id="UP000006352"/>
    </source>
</evidence>
<feature type="compositionally biased region" description="Polar residues" evidence="1">
    <location>
        <begin position="203"/>
        <end position="229"/>
    </location>
</feature>
<feature type="compositionally biased region" description="Basic and acidic residues" evidence="1">
    <location>
        <begin position="265"/>
        <end position="276"/>
    </location>
</feature>
<dbReference type="GeneID" id="24096511"/>
<dbReference type="PANTHER" id="PTHR40633">
    <property type="entry name" value="MATRIX PROTEIN, PUTATIVE (AFU_ORTHOLOGUE AFUA_8G05410)-RELATED"/>
    <property type="match status" value="1"/>
</dbReference>
<feature type="compositionally biased region" description="Low complexity" evidence="1">
    <location>
        <begin position="166"/>
        <end position="177"/>
    </location>
</feature>
<dbReference type="PANTHER" id="PTHR40633:SF1">
    <property type="entry name" value="GPI ANCHORED SERINE-THREONINE RICH PROTEIN (AFU_ORTHOLOGUE AFUA_1G03630)"/>
    <property type="match status" value="1"/>
</dbReference>
<dbReference type="InParanoid" id="J4GNL5"/>
<evidence type="ECO:0008006" key="5">
    <source>
        <dbReference type="Google" id="ProtNLM"/>
    </source>
</evidence>
<keyword evidence="4" id="KW-1185">Reference proteome</keyword>
<feature type="compositionally biased region" description="Polar residues" evidence="1">
    <location>
        <begin position="137"/>
        <end position="152"/>
    </location>
</feature>